<keyword evidence="3" id="KW-0808">Transferase</keyword>
<evidence type="ECO:0000259" key="2">
    <source>
        <dbReference type="Pfam" id="PF11181"/>
    </source>
</evidence>
<dbReference type="GO" id="GO:0016301">
    <property type="term" value="F:kinase activity"/>
    <property type="evidence" value="ECO:0007669"/>
    <property type="project" value="UniProtKB-KW"/>
</dbReference>
<dbReference type="AlphaFoldDB" id="A0A975T4A3"/>
<keyword evidence="3" id="KW-0418">Kinase</keyword>
<keyword evidence="1" id="KW-0812">Transmembrane</keyword>
<organism evidence="3 4">
    <name type="scientific">Richelia sinica FACHB-800</name>
    <dbReference type="NCBI Taxonomy" id="1357546"/>
    <lineage>
        <taxon>Bacteria</taxon>
        <taxon>Bacillati</taxon>
        <taxon>Cyanobacteriota</taxon>
        <taxon>Cyanophyceae</taxon>
        <taxon>Nostocales</taxon>
        <taxon>Nostocaceae</taxon>
        <taxon>Richelia</taxon>
    </lineage>
</organism>
<dbReference type="InterPro" id="IPR025889">
    <property type="entry name" value="GSP17M-like_dom"/>
</dbReference>
<evidence type="ECO:0000313" key="4">
    <source>
        <dbReference type="Proteomes" id="UP000683511"/>
    </source>
</evidence>
<protein>
    <submittedName>
        <fullName evidence="3">Signal transduction histidine kinase, LytS</fullName>
    </submittedName>
</protein>
<feature type="transmembrane region" description="Helical" evidence="1">
    <location>
        <begin position="97"/>
        <end position="130"/>
    </location>
</feature>
<feature type="domain" description="General stress protein 17M-like" evidence="2">
    <location>
        <begin position="10"/>
        <end position="73"/>
    </location>
</feature>
<dbReference type="Proteomes" id="UP000683511">
    <property type="component" value="Chromosome"/>
</dbReference>
<gene>
    <name evidence="3" type="ORF">B6N60_00555</name>
</gene>
<keyword evidence="4" id="KW-1185">Reference proteome</keyword>
<sequence>MVIDVRRRAVGVFPHHRNAEQALQELKTSGFPMERVSVIAKDANHKRDLAGTEVKEKVGNKADEGAKVGAVSGGALGGLTGLLIGLGSLAIPGVGPIMLAGATATALATTLAGAGIGAAAGGLIGALIGLGIPEERARVYNERVQRGDYLVIIDGTEAEIERAQGILHRRGIEEFEVYDAPRTQHVASDVVHSDVNHHRHAIGYFSLLPDAEAAINELRNVGFPLSQISLIHRERPQRSSFAGVHVSDRFDPITLGLPDQRSQFYHQRIHLGDYIVIVSGTQAEINQAETILKRSGIHDFALLDGHDVGSPTLETPVRTTETVPTNYTNEPSVVIIDRREGVV</sequence>
<dbReference type="PANTHER" id="PTHR36109">
    <property type="entry name" value="MEMBRANE PROTEIN-RELATED"/>
    <property type="match status" value="1"/>
</dbReference>
<dbReference type="EMBL" id="CP021056">
    <property type="protein sequence ID" value="QXE21877.1"/>
    <property type="molecule type" value="Genomic_DNA"/>
</dbReference>
<evidence type="ECO:0000313" key="3">
    <source>
        <dbReference type="EMBL" id="QXE21877.1"/>
    </source>
</evidence>
<reference evidence="3" key="1">
    <citation type="submission" date="2017-04" db="EMBL/GenBank/DDBJ databases">
        <title>Genome deletions in a multicellular cyanobacterial endosymbiont for morphological adaptation in marine diatoms.</title>
        <authorList>
            <person name="Wang Y."/>
            <person name="Gao H."/>
            <person name="Li R."/>
            <person name="Xu X."/>
        </authorList>
    </citation>
    <scope>NUCLEOTIDE SEQUENCE</scope>
    <source>
        <strain evidence="3">FACHB 800</strain>
    </source>
</reference>
<dbReference type="Pfam" id="PF11181">
    <property type="entry name" value="YflT"/>
    <property type="match status" value="1"/>
</dbReference>
<proteinExistence type="predicted"/>
<dbReference type="KEGG" id="rsin:B6N60_00555"/>
<name>A0A975T4A3_9NOST</name>
<accession>A0A975T4A3</accession>
<keyword evidence="1" id="KW-1133">Transmembrane helix</keyword>
<feature type="transmembrane region" description="Helical" evidence="1">
    <location>
        <begin position="68"/>
        <end position="91"/>
    </location>
</feature>
<dbReference type="PANTHER" id="PTHR36109:SF2">
    <property type="entry name" value="MEMBRANE PROTEIN"/>
    <property type="match status" value="1"/>
</dbReference>
<dbReference type="RefSeq" id="WP_190601058.1">
    <property type="nucleotide sequence ID" value="NZ_CP021056.1"/>
</dbReference>
<keyword evidence="1" id="KW-0472">Membrane</keyword>
<evidence type="ECO:0000256" key="1">
    <source>
        <dbReference type="SAM" id="Phobius"/>
    </source>
</evidence>
<dbReference type="InterPro" id="IPR052948">
    <property type="entry name" value="Low_temp-induced_all0457"/>
</dbReference>